<dbReference type="EMBL" id="FOVN01000004">
    <property type="protein sequence ID" value="SFN79652.1"/>
    <property type="molecule type" value="Genomic_DNA"/>
</dbReference>
<dbReference type="RefSeq" id="WP_092208301.1">
    <property type="nucleotide sequence ID" value="NZ_FOVN01000004.1"/>
</dbReference>
<dbReference type="OrthoDB" id="1342114at2"/>
<dbReference type="STRING" id="649333.SAMN04487989_10461"/>
<dbReference type="Proteomes" id="UP000198705">
    <property type="component" value="Unassembled WGS sequence"/>
</dbReference>
<sequence length="299" mass="36231">MKHFFFFICYFSAIALYPQNERDIAIHETIYPSLHTNYELAKSEILKLEKVYGYETNLKYFLLNRSFENDDIDFFKAELTILVRDYGFNLAYEPQEKTYYEAITTGNLANWFKTMYLKNHFIWLENNFLKQTDLYQLNNLKTKTDIYSKIRFTLDQKTTLDSVQKQEQKKVFEDIAFQNLSELYALTRKIDKYPTGKNFALIQNSFAQLEYQNFGIEPNFERTWILFEPFYKKAYQEHAIDYIIYKNYDNYSFLHYKNQRYGLISIFDIPEDYQNDLFSIPIRDLEFANKVKADFNWKK</sequence>
<protein>
    <submittedName>
        <fullName evidence="1">Uncharacterized protein</fullName>
    </submittedName>
</protein>
<keyword evidence="2" id="KW-1185">Reference proteome</keyword>
<name>A0A1I5BYF5_9FLAO</name>
<gene>
    <name evidence="1" type="ORF">SAMN04487989_10461</name>
</gene>
<evidence type="ECO:0000313" key="1">
    <source>
        <dbReference type="EMBL" id="SFN79652.1"/>
    </source>
</evidence>
<proteinExistence type="predicted"/>
<accession>A0A1I5BYF5</accession>
<evidence type="ECO:0000313" key="2">
    <source>
        <dbReference type="Proteomes" id="UP000198705"/>
    </source>
</evidence>
<organism evidence="1 2">
    <name type="scientific">Bizionia echini</name>
    <dbReference type="NCBI Taxonomy" id="649333"/>
    <lineage>
        <taxon>Bacteria</taxon>
        <taxon>Pseudomonadati</taxon>
        <taxon>Bacteroidota</taxon>
        <taxon>Flavobacteriia</taxon>
        <taxon>Flavobacteriales</taxon>
        <taxon>Flavobacteriaceae</taxon>
        <taxon>Bizionia</taxon>
    </lineage>
</organism>
<reference evidence="2" key="1">
    <citation type="submission" date="2016-10" db="EMBL/GenBank/DDBJ databases">
        <authorList>
            <person name="Varghese N."/>
            <person name="Submissions S."/>
        </authorList>
    </citation>
    <scope>NUCLEOTIDE SEQUENCE [LARGE SCALE GENOMIC DNA]</scope>
    <source>
        <strain evidence="2">DSM 23925</strain>
    </source>
</reference>
<dbReference type="AlphaFoldDB" id="A0A1I5BYF5"/>